<protein>
    <submittedName>
        <fullName evidence="1">Uncharacterized protein</fullName>
    </submittedName>
</protein>
<reference evidence="1" key="1">
    <citation type="submission" date="2004-02" db="EMBL/GenBank/DDBJ databases">
        <authorList>
            <consortium name="DOE Joint Genome Institute"/>
        </authorList>
    </citation>
    <scope>NUCLEOTIDE SEQUENCE [LARGE SCALE GENOMIC DNA]</scope>
    <source>
        <strain evidence="1">WH 8501</strain>
    </source>
</reference>
<evidence type="ECO:0000313" key="1">
    <source>
        <dbReference type="EMBL" id="EAM51935.1"/>
    </source>
</evidence>
<evidence type="ECO:0000313" key="2">
    <source>
        <dbReference type="Proteomes" id="UP000003922"/>
    </source>
</evidence>
<dbReference type="AlphaFoldDB" id="Q4C6N3"/>
<dbReference type="KEGG" id="cwa:CwatDRAFT_4991"/>
<proteinExistence type="predicted"/>
<organism evidence="1 2">
    <name type="scientific">Crocosphaera watsonii WH 8501</name>
    <dbReference type="NCBI Taxonomy" id="165597"/>
    <lineage>
        <taxon>Bacteria</taxon>
        <taxon>Bacillati</taxon>
        <taxon>Cyanobacteriota</taxon>
        <taxon>Cyanophyceae</taxon>
        <taxon>Oscillatoriophycideae</taxon>
        <taxon>Chroococcales</taxon>
        <taxon>Aphanothecaceae</taxon>
        <taxon>Crocosphaera</taxon>
    </lineage>
</organism>
<accession>Q4C6N3</accession>
<sequence length="143" mass="16662">MEKGRFTGYYSEPLTEKGDPSTVKYRDGKWWQWTIHKSISPHAVKRIKQFRQEVEDKDATLILSLPWVYASQDEKTLSSMEDISKKLSKIAPLVYDKNDYNLKTDSSLFADTHHNLVFEGRKLRSEQLAEQLKPVINTINSEQ</sequence>
<reference evidence="1" key="2">
    <citation type="submission" date="2005-06" db="EMBL/GenBank/DDBJ databases">
        <title>Sequencing of the draft genome and assembly of Crocosphaera watsonii WH 8501.</title>
        <authorList>
            <consortium name="US DOE Joint Genome Institute (JGI-PGF)"/>
            <person name="Copeland A."/>
            <person name="Lucas S."/>
            <person name="Lapidus A."/>
            <person name="Barry K."/>
            <person name="Detter C."/>
            <person name="Glavina T."/>
            <person name="Hammon N."/>
            <person name="Israni S."/>
            <person name="Pitluck S."/>
            <person name="Richardson P."/>
        </authorList>
    </citation>
    <scope>NUCLEOTIDE SEQUENCE [LARGE SCALE GENOMIC DNA]</scope>
    <source>
        <strain evidence="1">WH 8501</strain>
    </source>
</reference>
<keyword evidence="2" id="KW-1185">Reference proteome</keyword>
<dbReference type="EMBL" id="AADV02000003">
    <property type="protein sequence ID" value="EAM51935.1"/>
    <property type="molecule type" value="Genomic_DNA"/>
</dbReference>
<dbReference type="Proteomes" id="UP000003922">
    <property type="component" value="Unassembled WGS sequence"/>
</dbReference>
<name>Q4C6N3_CROWT</name>
<comment type="caution">
    <text evidence="1">The sequence shown here is derived from an EMBL/GenBank/DDBJ whole genome shotgun (WGS) entry which is preliminary data.</text>
</comment>
<reference evidence="1" key="3">
    <citation type="submission" date="2016-12" db="EMBL/GenBank/DDBJ databases">
        <title>Annotation of the draft genome assembly of Crocosphaera watsonii WH 8501.</title>
        <authorList>
            <consortium name="US DOE Joint Genome Institute (JGI-ORNL)"/>
            <person name="Larimer F."/>
            <person name="Land M."/>
        </authorList>
    </citation>
    <scope>NUCLEOTIDE SEQUENCE</scope>
    <source>
        <strain evidence="1">WH 8501</strain>
    </source>
</reference>
<gene>
    <name evidence="1" type="ORF">CwatDRAFT_4991</name>
</gene>